<keyword evidence="1" id="KW-0732">Signal</keyword>
<keyword evidence="3" id="KW-1185">Reference proteome</keyword>
<proteinExistence type="predicted"/>
<sequence length="55" mass="5936">MRSTGRVLLATLIPLGLLLTTAPARADTPDPVSWPKPRFISYNVCGAKCDMYSLG</sequence>
<evidence type="ECO:0000313" key="2">
    <source>
        <dbReference type="EMBL" id="GAA0942309.1"/>
    </source>
</evidence>
<dbReference type="RefSeq" id="WP_343952942.1">
    <property type="nucleotide sequence ID" value="NZ_BAAAHQ010000033.1"/>
</dbReference>
<evidence type="ECO:0000313" key="3">
    <source>
        <dbReference type="Proteomes" id="UP001501578"/>
    </source>
</evidence>
<evidence type="ECO:0000256" key="1">
    <source>
        <dbReference type="SAM" id="SignalP"/>
    </source>
</evidence>
<organism evidence="2 3">
    <name type="scientific">Nonomuraea longicatena</name>
    <dbReference type="NCBI Taxonomy" id="83682"/>
    <lineage>
        <taxon>Bacteria</taxon>
        <taxon>Bacillati</taxon>
        <taxon>Actinomycetota</taxon>
        <taxon>Actinomycetes</taxon>
        <taxon>Streptosporangiales</taxon>
        <taxon>Streptosporangiaceae</taxon>
        <taxon>Nonomuraea</taxon>
    </lineage>
</organism>
<name>A0ABP4B085_9ACTN</name>
<comment type="caution">
    <text evidence="2">The sequence shown here is derived from an EMBL/GenBank/DDBJ whole genome shotgun (WGS) entry which is preliminary data.</text>
</comment>
<feature type="chain" id="PRO_5047121624" evidence="1">
    <location>
        <begin position="27"/>
        <end position="55"/>
    </location>
</feature>
<dbReference type="Proteomes" id="UP001501578">
    <property type="component" value="Unassembled WGS sequence"/>
</dbReference>
<reference evidence="3" key="1">
    <citation type="journal article" date="2019" name="Int. J. Syst. Evol. Microbiol.">
        <title>The Global Catalogue of Microorganisms (GCM) 10K type strain sequencing project: providing services to taxonomists for standard genome sequencing and annotation.</title>
        <authorList>
            <consortium name="The Broad Institute Genomics Platform"/>
            <consortium name="The Broad Institute Genome Sequencing Center for Infectious Disease"/>
            <person name="Wu L."/>
            <person name="Ma J."/>
        </authorList>
    </citation>
    <scope>NUCLEOTIDE SEQUENCE [LARGE SCALE GENOMIC DNA]</scope>
    <source>
        <strain evidence="3">JCM 11136</strain>
    </source>
</reference>
<feature type="signal peptide" evidence="1">
    <location>
        <begin position="1"/>
        <end position="26"/>
    </location>
</feature>
<dbReference type="EMBL" id="BAAAHQ010000033">
    <property type="protein sequence ID" value="GAA0942309.1"/>
    <property type="molecule type" value="Genomic_DNA"/>
</dbReference>
<protein>
    <submittedName>
        <fullName evidence="2">Uncharacterized protein</fullName>
    </submittedName>
</protein>
<accession>A0ABP4B085</accession>
<gene>
    <name evidence="2" type="ORF">GCM10009560_54810</name>
</gene>